<dbReference type="InterPro" id="IPR019734">
    <property type="entry name" value="TPR_rpt"/>
</dbReference>
<gene>
    <name evidence="2" type="ORF">MUN89_15605</name>
</gene>
<accession>A0ABY4EGS2</accession>
<sequence length="352" mass="41262">MIVKDEEENLTRCLESIHHLVDEIIIVDTGSTDKTKETAEKFTSKIFDFIWVDDFSKARNFSFNKASKDYIFWLDADDILLEEDHDKFALLKNELQDEIDAVSMPYLLAADENNTVSHSVRRNRVVKRSNHFKWHGAVHEYLEVGGNIKASDIRIKHCKEVSGLSNRNIKIYEKMLSEGKEFTPRDMYYYANECYDHNNLSTAIDYYNKFLDTNRGWEEDVIASYGKIADCYIHLNDYESAIDHILESFKIDIPRAEQCCRLGYIFLNRGAIEQAIYWYKQAAASDYERDKQKGGFINANCYTWLPHLQLCVCYDLLNDHKKAYYHNSLAKKYNPNELSILHNEKYLNTLLN</sequence>
<dbReference type="Gene3D" id="1.25.40.10">
    <property type="entry name" value="Tetratricopeptide repeat domain"/>
    <property type="match status" value="2"/>
</dbReference>
<dbReference type="EC" id="2.4.-.-" evidence="2"/>
<dbReference type="Pfam" id="PF00535">
    <property type="entry name" value="Glycos_transf_2"/>
    <property type="match status" value="1"/>
</dbReference>
<dbReference type="Gene3D" id="3.90.550.10">
    <property type="entry name" value="Spore Coat Polysaccharide Biosynthesis Protein SpsA, Chain A"/>
    <property type="match status" value="1"/>
</dbReference>
<dbReference type="SUPFAM" id="SSF48452">
    <property type="entry name" value="TPR-like"/>
    <property type="match status" value="1"/>
</dbReference>
<keyword evidence="3" id="KW-1185">Reference proteome</keyword>
<dbReference type="RefSeq" id="WP_244708695.1">
    <property type="nucleotide sequence ID" value="NZ_CP095073.1"/>
</dbReference>
<reference evidence="2 3" key="1">
    <citation type="submission" date="2022-04" db="EMBL/GenBank/DDBJ databases">
        <title>Halobacillus sp. isolated from saltern.</title>
        <authorList>
            <person name="Won M."/>
            <person name="Lee C.-M."/>
            <person name="Woen H.-Y."/>
            <person name="Kwon S.-W."/>
        </authorList>
    </citation>
    <scope>NUCLEOTIDE SEQUENCE [LARGE SCALE GENOMIC DNA]</scope>
    <source>
        <strain evidence="2 3">SSBR10-3</strain>
    </source>
</reference>
<evidence type="ECO:0000313" key="3">
    <source>
        <dbReference type="Proteomes" id="UP000831787"/>
    </source>
</evidence>
<name>A0ABY4EGS2_9BACI</name>
<dbReference type="SMART" id="SM00028">
    <property type="entry name" value="TPR"/>
    <property type="match status" value="3"/>
</dbReference>
<keyword evidence="2" id="KW-0328">Glycosyltransferase</keyword>
<protein>
    <submittedName>
        <fullName evidence="2">Glycosyltransferase</fullName>
        <ecNumber evidence="2">2.4.-.-</ecNumber>
    </submittedName>
</protein>
<feature type="domain" description="Glycosyltransferase 2-like" evidence="1">
    <location>
        <begin position="1"/>
        <end position="86"/>
    </location>
</feature>
<organism evidence="2 3">
    <name type="scientific">Halobacillus salinarum</name>
    <dbReference type="NCBI Taxonomy" id="2932257"/>
    <lineage>
        <taxon>Bacteria</taxon>
        <taxon>Bacillati</taxon>
        <taxon>Bacillota</taxon>
        <taxon>Bacilli</taxon>
        <taxon>Bacillales</taxon>
        <taxon>Bacillaceae</taxon>
        <taxon>Halobacillus</taxon>
    </lineage>
</organism>
<dbReference type="Proteomes" id="UP000831787">
    <property type="component" value="Chromosome"/>
</dbReference>
<proteinExistence type="predicted"/>
<dbReference type="InterPro" id="IPR029044">
    <property type="entry name" value="Nucleotide-diphossugar_trans"/>
</dbReference>
<dbReference type="GO" id="GO:0016757">
    <property type="term" value="F:glycosyltransferase activity"/>
    <property type="evidence" value="ECO:0007669"/>
    <property type="project" value="UniProtKB-KW"/>
</dbReference>
<evidence type="ECO:0000259" key="1">
    <source>
        <dbReference type="Pfam" id="PF00535"/>
    </source>
</evidence>
<dbReference type="SUPFAM" id="SSF53448">
    <property type="entry name" value="Nucleotide-diphospho-sugar transferases"/>
    <property type="match status" value="1"/>
</dbReference>
<dbReference type="InterPro" id="IPR001173">
    <property type="entry name" value="Glyco_trans_2-like"/>
</dbReference>
<evidence type="ECO:0000313" key="2">
    <source>
        <dbReference type="EMBL" id="UOQ43336.1"/>
    </source>
</evidence>
<keyword evidence="2" id="KW-0808">Transferase</keyword>
<dbReference type="CDD" id="cd02511">
    <property type="entry name" value="Beta4Glucosyltransferase"/>
    <property type="match status" value="1"/>
</dbReference>
<dbReference type="InterPro" id="IPR011990">
    <property type="entry name" value="TPR-like_helical_dom_sf"/>
</dbReference>
<dbReference type="EMBL" id="CP095073">
    <property type="protein sequence ID" value="UOQ43336.1"/>
    <property type="molecule type" value="Genomic_DNA"/>
</dbReference>
<dbReference type="PANTHER" id="PTHR43630">
    <property type="entry name" value="POLY-BETA-1,6-N-ACETYL-D-GLUCOSAMINE SYNTHASE"/>
    <property type="match status" value="1"/>
</dbReference>
<dbReference type="PANTHER" id="PTHR43630:SF2">
    <property type="entry name" value="GLYCOSYLTRANSFERASE"/>
    <property type="match status" value="1"/>
</dbReference>